<dbReference type="PANTHER" id="PTHR11559">
    <property type="entry name" value="CARBOXYLESTERASE"/>
    <property type="match status" value="1"/>
</dbReference>
<evidence type="ECO:0000259" key="1">
    <source>
        <dbReference type="Pfam" id="PF00135"/>
    </source>
</evidence>
<comment type="caution">
    <text evidence="2">The sequence shown here is derived from an EMBL/GenBank/DDBJ whole genome shotgun (WGS) entry which is preliminary data.</text>
</comment>
<dbReference type="Pfam" id="PF00135">
    <property type="entry name" value="COesterase"/>
    <property type="match status" value="1"/>
</dbReference>
<sequence length="544" mass="58350">MNTGRGAWGIALATVAVLAAIPGARPPGASAATPRGDPIVTVESGQLRGARSGGHRLFHGIPYAGAPTGEHRWAPPRPVRPWRGVKDATTPGPLCPQVPSGYADISSLEEDCLVLNVTAPAAARTPRPVLVWMHGDGSVGGGEFFGARGLADRGVVVVTINYRLGIFGGYAQPGLPGSGTFGLQDQQAALRWVQRNARAFGGDPRKVTVAGSSFGAAAITGHLTSPGARGLFQRAVLASGEGMMDMPAGAMGPEVPAYPWFVWRTAREMREISAELVSSLGCTTTSPAQTLRCLRGLPVKTILQVPYIMNAFQAFGYGNEVLPQLPPTALRAGRFHRVPVLSGATLDEHRTFVGMRYDAVGKPFTGEDYERALMTAFGGDATTVARAYPLRDFPSPALAWATVVTDRMWALGTHTQHTVLSRRTPLHAYEFADRDAPMYLPLPGAFDFGAFHAGDTPYVFDDEEARKHFTPAQQRLSDTMTDFWAAFARSGTPTGGGLPHWPRYRPDRGVPHTQSLVPDAIGPVDYARGHRLDFWRRLGAPSSR</sequence>
<organism evidence="2 3">
    <name type="scientific">Streptomyces albipurpureus</name>
    <dbReference type="NCBI Taxonomy" id="2897419"/>
    <lineage>
        <taxon>Bacteria</taxon>
        <taxon>Bacillati</taxon>
        <taxon>Actinomycetota</taxon>
        <taxon>Actinomycetes</taxon>
        <taxon>Kitasatosporales</taxon>
        <taxon>Streptomycetaceae</taxon>
        <taxon>Streptomyces</taxon>
    </lineage>
</organism>
<dbReference type="InterPro" id="IPR050309">
    <property type="entry name" value="Type-B_Carboxylest/Lipase"/>
</dbReference>
<accession>A0ABT0UEJ2</accession>
<proteinExistence type="predicted"/>
<dbReference type="RefSeq" id="WP_250917327.1">
    <property type="nucleotide sequence ID" value="NZ_JAMQAW010000002.1"/>
</dbReference>
<name>A0ABT0UEJ2_9ACTN</name>
<reference evidence="2" key="1">
    <citation type="submission" date="2022-06" db="EMBL/GenBank/DDBJ databases">
        <title>Genome public.</title>
        <authorList>
            <person name="Sun Q."/>
        </authorList>
    </citation>
    <scope>NUCLEOTIDE SEQUENCE</scope>
    <source>
        <strain evidence="2">CWNU-1</strain>
    </source>
</reference>
<dbReference type="SUPFAM" id="SSF53474">
    <property type="entry name" value="alpha/beta-Hydrolases"/>
    <property type="match status" value="1"/>
</dbReference>
<dbReference type="EMBL" id="JAMQAW010000002">
    <property type="protein sequence ID" value="MCM2386959.1"/>
    <property type="molecule type" value="Genomic_DNA"/>
</dbReference>
<dbReference type="Proteomes" id="UP001431429">
    <property type="component" value="Unassembled WGS sequence"/>
</dbReference>
<dbReference type="InterPro" id="IPR029058">
    <property type="entry name" value="AB_hydrolase_fold"/>
</dbReference>
<dbReference type="Gene3D" id="3.40.50.1820">
    <property type="entry name" value="alpha/beta hydrolase"/>
    <property type="match status" value="1"/>
</dbReference>
<keyword evidence="3" id="KW-1185">Reference proteome</keyword>
<gene>
    <name evidence="2" type="ORF">NBG84_01300</name>
</gene>
<evidence type="ECO:0000313" key="3">
    <source>
        <dbReference type="Proteomes" id="UP001431429"/>
    </source>
</evidence>
<dbReference type="InterPro" id="IPR002018">
    <property type="entry name" value="CarbesteraseB"/>
</dbReference>
<protein>
    <submittedName>
        <fullName evidence="2">Carboxylesterase family protein</fullName>
    </submittedName>
</protein>
<feature type="domain" description="Carboxylesterase type B" evidence="1">
    <location>
        <begin position="37"/>
        <end position="507"/>
    </location>
</feature>
<evidence type="ECO:0000313" key="2">
    <source>
        <dbReference type="EMBL" id="MCM2386959.1"/>
    </source>
</evidence>